<feature type="region of interest" description="Disordered" evidence="1">
    <location>
        <begin position="865"/>
        <end position="1149"/>
    </location>
</feature>
<feature type="compositionally biased region" description="Polar residues" evidence="1">
    <location>
        <begin position="907"/>
        <end position="936"/>
    </location>
</feature>
<dbReference type="CDD" id="cd22673">
    <property type="entry name" value="FHA_Ki67"/>
    <property type="match status" value="1"/>
</dbReference>
<dbReference type="STRING" id="5217.A0A4Q1BJ24"/>
<evidence type="ECO:0000259" key="2">
    <source>
        <dbReference type="PROSITE" id="PS50006"/>
    </source>
</evidence>
<dbReference type="Proteomes" id="UP000289152">
    <property type="component" value="Unassembled WGS sequence"/>
</dbReference>
<dbReference type="InterPro" id="IPR008984">
    <property type="entry name" value="SMAD_FHA_dom_sf"/>
</dbReference>
<sequence>MSNPDDSIMLPQPIGTLGTLFLVKRKAGVDLQSFPIDSEQVTIGRDYDCDIRLYFSDVSKLHCEISFDPSNGRATLNVLGSNGLYHTPAEGMSTHYQPPSVIELSDRDTFSIRKKVFRFEYPTPGLTEDIAGLMSPIVKSSTLPPASPSPNKDWPSDATQPFHRRASHRMSLVPPGKTFVPFSPAKPSRRHSVLGLGDASSTGMMPGSGLNHEIPQEADENEQMEDAPADLLVDVTEGEDGDVVYLEVKDEDLMAGHSPIYQRSFSTPQPSRKLTPRNTSAVPRTRTFLPIPTLSPAPPPQAMARQLVPAQVALSTPRGSSSLRKSLLLRSARRVWEENLSPGLEGAIQSGDVEIKRKSLSPKWTGKKSLTPRPSLGSDDDSESDEDQGDNQIQQQETTEEAQAVPSNEEDMDSLEADISLDLEVNTLYGDPLIKQTEDHISELAAQLNIEQMENDGYDEDDYEMEEEAEVNGDQEAGFVEATGDAPRSDELPPAEIGVEEEMDVVGTPVARHSSINRYFTPQVHRYGSDQSRRSLASIGGPPVRFERLPVTPNVHGGSVVRTVPTPGTMGPPSRRLMYPPLPVQSEMVKLPQTPAKVPESPALLAEVKRRRETLATPRALPAPPPSFKTPIHSTSLVKSMSHPALAGSPESIASPDKVPNTPMNALKKRMQDLRQQSVQRQVARENRRATMGLAMPETPMRPNMNKSASFTVGPARRFVQFGSAPTPRFRAKPELDVVPSSPAKSENEPVEPTQSPVRVISPRKQATPPTPPFKGIREVSPPPQQPKTPFMGDLKTLFPAEIDQETPSMAGIKEMLQSPPVIPPTPSFSGMKSLFQTHKEVATPSMDGIAEMYQLAESHHRIEEISEEAEAAEEPVVIEASVEKVSRSARSRAATKRQTSPKKTAKPTSSAPRASPLPATTTEPVQGANGTTSKIPTRRGKTGAVPPTTDETRSKSTRGRQGTASVEPAPVKTGVKVTKSRSTRSKTVEVSAPTPVAEVSEQVEEKPSIKTSTTSRSRSTRSVKAVEPMTQEISSVPSVEPPSKRGRKKALNESTPQTEPEPDPEAATKPTSKSKRIPASQPGVKSGSRTVIEKEKSEPSRKTRTKTVETKGKENEPEVDMKKAVRTRAAVGENVVKEAPSRSTRSRK</sequence>
<dbReference type="OrthoDB" id="6288785at2759"/>
<feature type="compositionally biased region" description="Basic residues" evidence="1">
    <location>
        <begin position="888"/>
        <end position="906"/>
    </location>
</feature>
<feature type="domain" description="FHA" evidence="2">
    <location>
        <begin position="41"/>
        <end position="85"/>
    </location>
</feature>
<comment type="caution">
    <text evidence="3">The sequence shown here is derived from an EMBL/GenBank/DDBJ whole genome shotgun (WGS) entry which is preliminary data.</text>
</comment>
<dbReference type="VEuPathDB" id="FungiDB:TREMEDRAFT_74307"/>
<dbReference type="EMBL" id="SDIL01000063">
    <property type="protein sequence ID" value="RXK37645.1"/>
    <property type="molecule type" value="Genomic_DNA"/>
</dbReference>
<feature type="region of interest" description="Disordered" evidence="1">
    <location>
        <begin position="141"/>
        <end position="160"/>
    </location>
</feature>
<feature type="region of interest" description="Disordered" evidence="1">
    <location>
        <begin position="734"/>
        <end position="785"/>
    </location>
</feature>
<evidence type="ECO:0000313" key="4">
    <source>
        <dbReference type="Proteomes" id="UP000289152"/>
    </source>
</evidence>
<dbReference type="Pfam" id="PF00498">
    <property type="entry name" value="FHA"/>
    <property type="match status" value="1"/>
</dbReference>
<name>A0A4Q1BJ24_TREME</name>
<keyword evidence="4" id="KW-1185">Reference proteome</keyword>
<proteinExistence type="predicted"/>
<reference evidence="3 4" key="1">
    <citation type="submission" date="2016-06" db="EMBL/GenBank/DDBJ databases">
        <title>Evolution of pathogenesis and genome organization in the Tremellales.</title>
        <authorList>
            <person name="Cuomo C."/>
            <person name="Litvintseva A."/>
            <person name="Heitman J."/>
            <person name="Chen Y."/>
            <person name="Sun S."/>
            <person name="Springer D."/>
            <person name="Dromer F."/>
            <person name="Young S."/>
            <person name="Zeng Q."/>
            <person name="Chapman S."/>
            <person name="Gujja S."/>
            <person name="Saif S."/>
            <person name="Birren B."/>
        </authorList>
    </citation>
    <scope>NUCLEOTIDE SEQUENCE [LARGE SCALE GENOMIC DNA]</scope>
    <source>
        <strain evidence="3 4">ATCC 28783</strain>
    </source>
</reference>
<dbReference type="InterPro" id="IPR000253">
    <property type="entry name" value="FHA_dom"/>
</dbReference>
<feature type="region of interest" description="Disordered" evidence="1">
    <location>
        <begin position="261"/>
        <end position="280"/>
    </location>
</feature>
<dbReference type="InParanoid" id="A0A4Q1BJ24"/>
<evidence type="ECO:0000256" key="1">
    <source>
        <dbReference type="SAM" id="MobiDB-lite"/>
    </source>
</evidence>
<feature type="compositionally biased region" description="Low complexity" evidence="1">
    <location>
        <begin position="394"/>
        <end position="404"/>
    </location>
</feature>
<organism evidence="3 4">
    <name type="scientific">Tremella mesenterica</name>
    <name type="common">Jelly fungus</name>
    <dbReference type="NCBI Taxonomy" id="5217"/>
    <lineage>
        <taxon>Eukaryota</taxon>
        <taxon>Fungi</taxon>
        <taxon>Dikarya</taxon>
        <taxon>Basidiomycota</taxon>
        <taxon>Agaricomycotina</taxon>
        <taxon>Tremellomycetes</taxon>
        <taxon>Tremellales</taxon>
        <taxon>Tremellaceae</taxon>
        <taxon>Tremella</taxon>
    </lineage>
</organism>
<dbReference type="Gene3D" id="2.60.200.20">
    <property type="match status" value="1"/>
</dbReference>
<dbReference type="PROSITE" id="PS50006">
    <property type="entry name" value="FHA_DOMAIN"/>
    <property type="match status" value="1"/>
</dbReference>
<feature type="compositionally biased region" description="Basic and acidic residues" evidence="1">
    <location>
        <begin position="1092"/>
        <end position="1124"/>
    </location>
</feature>
<feature type="region of interest" description="Disordered" evidence="1">
    <location>
        <begin position="361"/>
        <end position="412"/>
    </location>
</feature>
<dbReference type="AlphaFoldDB" id="A0A4Q1BJ24"/>
<feature type="region of interest" description="Disordered" evidence="1">
    <location>
        <begin position="173"/>
        <end position="192"/>
    </location>
</feature>
<accession>A0A4Q1BJ24</accession>
<gene>
    <name evidence="3" type="ORF">M231_05057</name>
</gene>
<evidence type="ECO:0000313" key="3">
    <source>
        <dbReference type="EMBL" id="RXK37645.1"/>
    </source>
</evidence>
<dbReference type="SUPFAM" id="SSF49879">
    <property type="entry name" value="SMAD/FHA domain"/>
    <property type="match status" value="1"/>
</dbReference>
<feature type="compositionally biased region" description="Low complexity" evidence="1">
    <location>
        <begin position="1012"/>
        <end position="1023"/>
    </location>
</feature>
<feature type="compositionally biased region" description="Acidic residues" evidence="1">
    <location>
        <begin position="378"/>
        <end position="389"/>
    </location>
</feature>
<protein>
    <recommendedName>
        <fullName evidence="2">FHA domain-containing protein</fullName>
    </recommendedName>
</protein>